<organism evidence="1 2">
    <name type="scientific">Violaceomyces palustris</name>
    <dbReference type="NCBI Taxonomy" id="1673888"/>
    <lineage>
        <taxon>Eukaryota</taxon>
        <taxon>Fungi</taxon>
        <taxon>Dikarya</taxon>
        <taxon>Basidiomycota</taxon>
        <taxon>Ustilaginomycotina</taxon>
        <taxon>Ustilaginomycetes</taxon>
        <taxon>Violaceomycetales</taxon>
        <taxon>Violaceomycetaceae</taxon>
        <taxon>Violaceomyces</taxon>
    </lineage>
</organism>
<gene>
    <name evidence="1" type="ORF">IE53DRAFT_380951</name>
</gene>
<accession>A0ACD0NSY7</accession>
<dbReference type="EMBL" id="KZ820122">
    <property type="protein sequence ID" value="PWN48929.1"/>
    <property type="molecule type" value="Genomic_DNA"/>
</dbReference>
<protein>
    <submittedName>
        <fullName evidence="1">NUC173-domain-containing protein</fullName>
    </submittedName>
</protein>
<reference evidence="1 2" key="1">
    <citation type="journal article" date="2018" name="Mol. Biol. Evol.">
        <title>Broad Genomic Sampling Reveals a Smut Pathogenic Ancestry of the Fungal Clade Ustilaginomycotina.</title>
        <authorList>
            <person name="Kijpornyongpan T."/>
            <person name="Mondo S.J."/>
            <person name="Barry K."/>
            <person name="Sandor L."/>
            <person name="Lee J."/>
            <person name="Lipzen A."/>
            <person name="Pangilinan J."/>
            <person name="LaButti K."/>
            <person name="Hainaut M."/>
            <person name="Henrissat B."/>
            <person name="Grigoriev I.V."/>
            <person name="Spatafora J.W."/>
            <person name="Aime M.C."/>
        </authorList>
    </citation>
    <scope>NUCLEOTIDE SEQUENCE [LARGE SCALE GENOMIC DNA]</scope>
    <source>
        <strain evidence="1 2">SA 807</strain>
    </source>
</reference>
<proteinExistence type="predicted"/>
<evidence type="ECO:0000313" key="2">
    <source>
        <dbReference type="Proteomes" id="UP000245626"/>
    </source>
</evidence>
<dbReference type="Proteomes" id="UP000245626">
    <property type="component" value="Unassembled WGS sequence"/>
</dbReference>
<sequence>MATVTQPVNSNGDGLQVALSKIRHHTNSKLENQKAPAQLLVAIEATLKEQDQLQASSNPAPYAKPEQGAGSSRHAVSERKPAEYFLALEGMLDKGQSKGAPASLLPCTLYLLSIVVPYVSAGILRARLSSLLPPISFLLSNPFVSTSVGEAGATAAENHAAALRSALGILQSSFTAFSVEPTSLEKDLPLRGCWNAVLKLCADSRPKVRRRAQEVISAVLLSSETPGPSHPYAKPTFDWAVSVLTSVADSGAVVSSRKSEHTPQYDKKSGKAKQADAAAALRQQRVAEGDGASVGIWVCSFVKQLSPSMPPASTDSLCAILLRLPGLQNPFLTVAAFDVFEALFKVSRPVLATSGATSSLVPSSVRESDQLDERRMKNDTLSRTLKSLLSPGIAPSSADVQLLPSYLRALEHAVVAYSRQEEGQAIWKLAPKVWSEIADLSLSARSESSRTSPAVRAAGKDAMVALLRYCIPDSAIEETLDDKENDSPLSKMIALLSDALGRHSLRYSHARAEILTILAAAVTRLRYRKSSEDRSTRGPPAATMLLLPLVKTVADLRSQQGFEHREHADLVIGAAVEVCGPQALLEALPLNLLGEAGGMGRAWLLPLMRTRITNTELGHFTRSMVPLSETLFNRRAQAEEGGLDGKPRPVEAKMYEALTEQVWACFPGYCDLPTDLVNTFTRHFAELLANVLYTQPTLRPSIFRGLQALVERNEALVASGASPENLYQSFGVDQDVGKINISHLAGMAPNLLAVFFNVFSQSPGESRGYVYECICSYLRIMTPADLAETYGKVKSTLEKALPQLAQTRNRDAGPGSVPAVPNTMLDLLIALVPFLDLSSSGAAIDLFDLVCEDKLLRCNDSGVQKKTYRILSRLLEGSRGTRVLRIENGSVGRVGELLSRLGEATPDVLPGAKRDRILLLANLVPKIPSNQLHFLPSIIPEAVLATKEANQATRENAYDLLVQMGHKMKAGGTLKRHLVEGAADEGVLQEDEMQDSETPADVTEYMTMVAAGLAGASPHMMSASITALSRLVYEFKDELARGTLDEMLETISIYLGSNNREIVKSALGFVKVAIVSFNGNLIDSHLPKMIPALLNWSAEHKQHFKSKVRHIFERLIRRFGFERISILTDEDNRKLINNIRKRKERARRQKAVREDEADRDDDEVDVNSAPAKRSAGADAFEEAIYGSESEISDSDDDQAQGVSTLTQQASRGRATGKGDKAKQATKVKSRRKHEDEAYILEDNDEPMDLLDRTAIAGRITASNPSAKMDRRRKPGQEAAKFELDEATGRMVIKDPEAKAADSVQGNEATDIAGAGRAYLDQERGIDGFTHSGRGGAVKFNKNNKRNREQELELELEQMAAEGHSEAANASKATKKTRKEKEKIGAEFRAKRAQGDVSKNGQSPYAYVPLSQVAGKKGKDFSKNITGKGKDRKRH</sequence>
<name>A0ACD0NSY7_9BASI</name>
<evidence type="ECO:0000313" key="1">
    <source>
        <dbReference type="EMBL" id="PWN48929.1"/>
    </source>
</evidence>
<keyword evidence="2" id="KW-1185">Reference proteome</keyword>